<name>A0A1R3KGJ2_9ROSI</name>
<accession>A0A1R3KGJ2</accession>
<evidence type="ECO:0000313" key="1">
    <source>
        <dbReference type="EMBL" id="OMP06201.1"/>
    </source>
</evidence>
<dbReference type="Proteomes" id="UP000187203">
    <property type="component" value="Unassembled WGS sequence"/>
</dbReference>
<protein>
    <submittedName>
        <fullName evidence="1">Uncharacterized protein</fullName>
    </submittedName>
</protein>
<dbReference type="EMBL" id="AWUE01013692">
    <property type="protein sequence ID" value="OMP06201.1"/>
    <property type="molecule type" value="Genomic_DNA"/>
</dbReference>
<reference evidence="2" key="1">
    <citation type="submission" date="2013-09" db="EMBL/GenBank/DDBJ databases">
        <title>Corchorus olitorius genome sequencing.</title>
        <authorList>
            <person name="Alam M."/>
            <person name="Haque M.S."/>
            <person name="Islam M.S."/>
            <person name="Emdad E.M."/>
            <person name="Islam M.M."/>
            <person name="Ahmed B."/>
            <person name="Halim A."/>
            <person name="Hossen Q.M.M."/>
            <person name="Hossain M.Z."/>
            <person name="Ahmed R."/>
            <person name="Khan M.M."/>
            <person name="Islam R."/>
            <person name="Rashid M.M."/>
            <person name="Khan S.A."/>
            <person name="Rahman M.S."/>
            <person name="Alam M."/>
            <person name="Yahiya A.S."/>
            <person name="Khan M.S."/>
            <person name="Azam M.S."/>
            <person name="Haque T."/>
            <person name="Lashkar M.Z.H."/>
            <person name="Akhand A.I."/>
            <person name="Morshed G."/>
            <person name="Roy S."/>
            <person name="Uddin K.S."/>
            <person name="Rabeya T."/>
            <person name="Hossain A.S."/>
            <person name="Chowdhury A."/>
            <person name="Snigdha A.R."/>
            <person name="Mortoza M.S."/>
            <person name="Matin S.A."/>
            <person name="Hoque S.M.E."/>
            <person name="Islam M.K."/>
            <person name="Roy D.K."/>
            <person name="Haider R."/>
            <person name="Moosa M.M."/>
            <person name="Elias S.M."/>
            <person name="Hasan A.M."/>
            <person name="Jahan S."/>
            <person name="Shafiuddin M."/>
            <person name="Mahmood N."/>
            <person name="Shommy N.S."/>
        </authorList>
    </citation>
    <scope>NUCLEOTIDE SEQUENCE [LARGE SCALE GENOMIC DNA]</scope>
    <source>
        <strain evidence="2">cv. O-4</strain>
    </source>
</reference>
<sequence length="78" mass="8826">MAAAKREKIAECSSNMHLQFDFRDGDLEMKAYKVKDEKEGKGATIRALSAYVFPMLSCDNFFHANQRKATSPHCRLGL</sequence>
<gene>
    <name evidence="1" type="ORF">COLO4_08274</name>
</gene>
<dbReference type="AlphaFoldDB" id="A0A1R3KGJ2"/>
<proteinExistence type="predicted"/>
<evidence type="ECO:0000313" key="2">
    <source>
        <dbReference type="Proteomes" id="UP000187203"/>
    </source>
</evidence>
<keyword evidence="2" id="KW-1185">Reference proteome</keyword>
<comment type="caution">
    <text evidence="1">The sequence shown here is derived from an EMBL/GenBank/DDBJ whole genome shotgun (WGS) entry which is preliminary data.</text>
</comment>
<organism evidence="1 2">
    <name type="scientific">Corchorus olitorius</name>
    <dbReference type="NCBI Taxonomy" id="93759"/>
    <lineage>
        <taxon>Eukaryota</taxon>
        <taxon>Viridiplantae</taxon>
        <taxon>Streptophyta</taxon>
        <taxon>Embryophyta</taxon>
        <taxon>Tracheophyta</taxon>
        <taxon>Spermatophyta</taxon>
        <taxon>Magnoliopsida</taxon>
        <taxon>eudicotyledons</taxon>
        <taxon>Gunneridae</taxon>
        <taxon>Pentapetalae</taxon>
        <taxon>rosids</taxon>
        <taxon>malvids</taxon>
        <taxon>Malvales</taxon>
        <taxon>Malvaceae</taxon>
        <taxon>Grewioideae</taxon>
        <taxon>Apeibeae</taxon>
        <taxon>Corchorus</taxon>
    </lineage>
</organism>